<protein>
    <recommendedName>
        <fullName evidence="2">DUF7727 domain-containing protein</fullName>
    </recommendedName>
</protein>
<gene>
    <name evidence="3" type="ORF">A7U60_g6047</name>
</gene>
<dbReference type="OrthoDB" id="2110422at2759"/>
<evidence type="ECO:0000313" key="3">
    <source>
        <dbReference type="EMBL" id="OCB86874.1"/>
    </source>
</evidence>
<keyword evidence="1" id="KW-1133">Transmembrane helix</keyword>
<sequence>MGNLIWHEWARLIALTAGIYAVWSGYFGIFYRKFFWDFVGGTLRDPGGMQAPKSAALFISVIVKIPLLQVFSMLLGATVVALEWPLPILKKLSIYRSLVLRPILLIALSLDTIFFYQGTNASLYAFVAALAYGRAIALGEEMPEAKENRGRAGRA</sequence>
<dbReference type="EMBL" id="LNZH02000198">
    <property type="protein sequence ID" value="OCB86874.1"/>
    <property type="molecule type" value="Genomic_DNA"/>
</dbReference>
<keyword evidence="1" id="KW-0472">Membrane</keyword>
<feature type="transmembrane region" description="Helical" evidence="1">
    <location>
        <begin position="94"/>
        <end position="115"/>
    </location>
</feature>
<organism evidence="3 4">
    <name type="scientific">Sanghuangporus baumii</name>
    <name type="common">Phellinus baumii</name>
    <dbReference type="NCBI Taxonomy" id="108892"/>
    <lineage>
        <taxon>Eukaryota</taxon>
        <taxon>Fungi</taxon>
        <taxon>Dikarya</taxon>
        <taxon>Basidiomycota</taxon>
        <taxon>Agaricomycotina</taxon>
        <taxon>Agaricomycetes</taxon>
        <taxon>Hymenochaetales</taxon>
        <taxon>Hymenochaetaceae</taxon>
        <taxon>Sanghuangporus</taxon>
    </lineage>
</organism>
<keyword evidence="4" id="KW-1185">Reference proteome</keyword>
<dbReference type="AlphaFoldDB" id="A0A9Q5HVS8"/>
<feature type="transmembrane region" description="Helical" evidence="1">
    <location>
        <begin position="12"/>
        <end position="35"/>
    </location>
</feature>
<feature type="transmembrane region" description="Helical" evidence="1">
    <location>
        <begin position="121"/>
        <end position="139"/>
    </location>
</feature>
<feature type="domain" description="DUF7727" evidence="2">
    <location>
        <begin position="1"/>
        <end position="140"/>
    </location>
</feature>
<name>A0A9Q5HVS8_SANBA</name>
<dbReference type="PANTHER" id="PTHR40629:SF1">
    <property type="entry name" value="PRO41 PROTEIN"/>
    <property type="match status" value="1"/>
</dbReference>
<evidence type="ECO:0000256" key="1">
    <source>
        <dbReference type="SAM" id="Phobius"/>
    </source>
</evidence>
<dbReference type="PANTHER" id="PTHR40629">
    <property type="entry name" value="PRO41 PROTEIN"/>
    <property type="match status" value="1"/>
</dbReference>
<dbReference type="Pfam" id="PF24853">
    <property type="entry name" value="DUF7727"/>
    <property type="match status" value="1"/>
</dbReference>
<evidence type="ECO:0000259" key="2">
    <source>
        <dbReference type="Pfam" id="PF24853"/>
    </source>
</evidence>
<accession>A0A9Q5HVS8</accession>
<feature type="transmembrane region" description="Helical" evidence="1">
    <location>
        <begin position="55"/>
        <end position="82"/>
    </location>
</feature>
<comment type="caution">
    <text evidence="3">The sequence shown here is derived from an EMBL/GenBank/DDBJ whole genome shotgun (WGS) entry which is preliminary data.</text>
</comment>
<keyword evidence="1" id="KW-0812">Transmembrane</keyword>
<proteinExistence type="predicted"/>
<dbReference type="InterPro" id="IPR056144">
    <property type="entry name" value="DUF7727"/>
</dbReference>
<evidence type="ECO:0000313" key="4">
    <source>
        <dbReference type="Proteomes" id="UP000757232"/>
    </source>
</evidence>
<reference evidence="3" key="1">
    <citation type="submission" date="2016-06" db="EMBL/GenBank/DDBJ databases">
        <title>Draft Genome sequence of the fungus Inonotus baumii.</title>
        <authorList>
            <person name="Zhu H."/>
            <person name="Lin W."/>
        </authorList>
    </citation>
    <scope>NUCLEOTIDE SEQUENCE</scope>
    <source>
        <strain evidence="3">821</strain>
    </source>
</reference>
<dbReference type="Proteomes" id="UP000757232">
    <property type="component" value="Unassembled WGS sequence"/>
</dbReference>